<dbReference type="InterPro" id="IPR003594">
    <property type="entry name" value="HATPase_dom"/>
</dbReference>
<dbReference type="SMART" id="SM00387">
    <property type="entry name" value="HATPase_c"/>
    <property type="match status" value="1"/>
</dbReference>
<sequence length="331" mass="37141">MADYRELFEKIPDGITLHDAEDGSLVDANEQFSEMLGYSREELSELNFDDLILDEDPYTSERAEEYIRKAATDGPQTFEWRDETKAGEPLPVEVHLRQTTIDGDLRILAVVRDITDRKERERELERKNERLEEFASVVSHDLRNPLNVAQGRLGLVREECDSEHLGAVERAHERMETLIEDLLALAREGDATMDPKDVALAEITARCWQNVETPAATLQIDASRTIRADRARLQQLLENLIRNAVEHGDGDVTVRVGELADGFFIEDDGPGIPEETRTRIFEAGYTTGHEGAGYGLQIVNEIAVAHGWEIDVTESEDGGARFEITGATVPK</sequence>
<dbReference type="PRINTS" id="PR00344">
    <property type="entry name" value="BCTRLSENSOR"/>
</dbReference>
<keyword evidence="5 10" id="KW-0418">Kinase</keyword>
<dbReference type="Pfam" id="PF02518">
    <property type="entry name" value="HATPase_c"/>
    <property type="match status" value="1"/>
</dbReference>
<dbReference type="SUPFAM" id="SSF47384">
    <property type="entry name" value="Homodimeric domain of signal transducing histidine kinase"/>
    <property type="match status" value="1"/>
</dbReference>
<dbReference type="RefSeq" id="WP_222922786.1">
    <property type="nucleotide sequence ID" value="NZ_CP082286.1"/>
</dbReference>
<dbReference type="GO" id="GO:0004673">
    <property type="term" value="F:protein histidine kinase activity"/>
    <property type="evidence" value="ECO:0007669"/>
    <property type="project" value="UniProtKB-EC"/>
</dbReference>
<proteinExistence type="predicted"/>
<dbReference type="GO" id="GO:0000160">
    <property type="term" value="P:phosphorelay signal transduction system"/>
    <property type="evidence" value="ECO:0007669"/>
    <property type="project" value="UniProtKB-KW"/>
</dbReference>
<dbReference type="Pfam" id="PF13426">
    <property type="entry name" value="PAS_9"/>
    <property type="match status" value="1"/>
</dbReference>
<evidence type="ECO:0000256" key="3">
    <source>
        <dbReference type="ARBA" id="ARBA00022553"/>
    </source>
</evidence>
<evidence type="ECO:0000259" key="9">
    <source>
        <dbReference type="PROSITE" id="PS50113"/>
    </source>
</evidence>
<dbReference type="InterPro" id="IPR005467">
    <property type="entry name" value="His_kinase_dom"/>
</dbReference>
<evidence type="ECO:0000256" key="5">
    <source>
        <dbReference type="ARBA" id="ARBA00022777"/>
    </source>
</evidence>
<dbReference type="EMBL" id="JBHMAJ010000006">
    <property type="protein sequence ID" value="MFB9824033.1"/>
    <property type="molecule type" value="Genomic_DNA"/>
</dbReference>
<dbReference type="InterPro" id="IPR000700">
    <property type="entry name" value="PAS-assoc_C"/>
</dbReference>
<dbReference type="InterPro" id="IPR050736">
    <property type="entry name" value="Sensor_HK_Regulatory"/>
</dbReference>
<dbReference type="CDD" id="cd00082">
    <property type="entry name" value="HisKA"/>
    <property type="match status" value="1"/>
</dbReference>
<evidence type="ECO:0000256" key="2">
    <source>
        <dbReference type="ARBA" id="ARBA00012438"/>
    </source>
</evidence>
<comment type="caution">
    <text evidence="10">The sequence shown here is derived from an EMBL/GenBank/DDBJ whole genome shotgun (WGS) entry which is preliminary data.</text>
</comment>
<dbReference type="SMART" id="SM00388">
    <property type="entry name" value="HisKA"/>
    <property type="match status" value="1"/>
</dbReference>
<dbReference type="PROSITE" id="PS50109">
    <property type="entry name" value="HIS_KIN"/>
    <property type="match status" value="1"/>
</dbReference>
<protein>
    <recommendedName>
        <fullName evidence="2">histidine kinase</fullName>
        <ecNumber evidence="2">2.7.13.3</ecNumber>
    </recommendedName>
</protein>
<dbReference type="SUPFAM" id="SSF55785">
    <property type="entry name" value="PYP-like sensor domain (PAS domain)"/>
    <property type="match status" value="1"/>
</dbReference>
<dbReference type="Pfam" id="PF00512">
    <property type="entry name" value="HisKA"/>
    <property type="match status" value="1"/>
</dbReference>
<feature type="domain" description="Histidine kinase" evidence="7">
    <location>
        <begin position="137"/>
        <end position="330"/>
    </location>
</feature>
<keyword evidence="4" id="KW-0808">Transferase</keyword>
<dbReference type="InterPro" id="IPR035965">
    <property type="entry name" value="PAS-like_dom_sf"/>
</dbReference>
<dbReference type="Gene3D" id="3.30.565.10">
    <property type="entry name" value="Histidine kinase-like ATPase, C-terminal domain"/>
    <property type="match status" value="1"/>
</dbReference>
<dbReference type="PROSITE" id="PS50113">
    <property type="entry name" value="PAC"/>
    <property type="match status" value="1"/>
</dbReference>
<dbReference type="GeneID" id="67210136"/>
<dbReference type="SMART" id="SM00091">
    <property type="entry name" value="PAS"/>
    <property type="match status" value="1"/>
</dbReference>
<evidence type="ECO:0000313" key="11">
    <source>
        <dbReference type="Proteomes" id="UP001589595"/>
    </source>
</evidence>
<accession>A0ABD5MJM6</accession>
<keyword evidence="3" id="KW-0597">Phosphoprotein</keyword>
<dbReference type="PANTHER" id="PTHR43711:SF1">
    <property type="entry name" value="HISTIDINE KINASE 1"/>
    <property type="match status" value="1"/>
</dbReference>
<dbReference type="SUPFAM" id="SSF55874">
    <property type="entry name" value="ATPase domain of HSP90 chaperone/DNA topoisomerase II/histidine kinase"/>
    <property type="match status" value="1"/>
</dbReference>
<comment type="catalytic activity">
    <reaction evidence="1">
        <text>ATP + protein L-histidine = ADP + protein N-phospho-L-histidine.</text>
        <dbReference type="EC" id="2.7.13.3"/>
    </reaction>
</comment>
<feature type="domain" description="PAS" evidence="8">
    <location>
        <begin position="1"/>
        <end position="74"/>
    </location>
</feature>
<name>A0ABD5MJM6_9EURY</name>
<reference evidence="10" key="1">
    <citation type="submission" date="2024-09" db="EMBL/GenBank/DDBJ databases">
        <authorList>
            <person name="Sun Q."/>
        </authorList>
    </citation>
    <scope>NUCLEOTIDE SEQUENCE [LARGE SCALE GENOMIC DNA]</scope>
    <source>
        <strain evidence="10">JCM 31273</strain>
    </source>
</reference>
<organism evidence="10 11">
    <name type="scientific">Halobaculum roseum</name>
    <dbReference type="NCBI Taxonomy" id="2175149"/>
    <lineage>
        <taxon>Archaea</taxon>
        <taxon>Methanobacteriati</taxon>
        <taxon>Methanobacteriota</taxon>
        <taxon>Stenosarchaea group</taxon>
        <taxon>Halobacteria</taxon>
        <taxon>Halobacteriales</taxon>
        <taxon>Haloferacaceae</taxon>
        <taxon>Halobaculum</taxon>
    </lineage>
</organism>
<dbReference type="InterPro" id="IPR000014">
    <property type="entry name" value="PAS"/>
</dbReference>
<dbReference type="Gene3D" id="3.30.450.20">
    <property type="entry name" value="PAS domain"/>
    <property type="match status" value="1"/>
</dbReference>
<dbReference type="InterPro" id="IPR036890">
    <property type="entry name" value="HATPase_C_sf"/>
</dbReference>
<keyword evidence="11" id="KW-1185">Reference proteome</keyword>
<evidence type="ECO:0000256" key="4">
    <source>
        <dbReference type="ARBA" id="ARBA00022679"/>
    </source>
</evidence>
<dbReference type="PANTHER" id="PTHR43711">
    <property type="entry name" value="TWO-COMPONENT HISTIDINE KINASE"/>
    <property type="match status" value="1"/>
</dbReference>
<evidence type="ECO:0000256" key="1">
    <source>
        <dbReference type="ARBA" id="ARBA00000085"/>
    </source>
</evidence>
<dbReference type="NCBIfam" id="TIGR00229">
    <property type="entry name" value="sensory_box"/>
    <property type="match status" value="1"/>
</dbReference>
<evidence type="ECO:0000256" key="6">
    <source>
        <dbReference type="ARBA" id="ARBA00023012"/>
    </source>
</evidence>
<dbReference type="EC" id="2.7.13.3" evidence="2"/>
<evidence type="ECO:0000313" key="10">
    <source>
        <dbReference type="EMBL" id="MFB9824033.1"/>
    </source>
</evidence>
<dbReference type="CDD" id="cd00075">
    <property type="entry name" value="HATPase"/>
    <property type="match status" value="1"/>
</dbReference>
<dbReference type="InterPro" id="IPR003661">
    <property type="entry name" value="HisK_dim/P_dom"/>
</dbReference>
<keyword evidence="6" id="KW-0902">Two-component regulatory system</keyword>
<evidence type="ECO:0000259" key="7">
    <source>
        <dbReference type="PROSITE" id="PS50109"/>
    </source>
</evidence>
<dbReference type="AlphaFoldDB" id="A0ABD5MJM6"/>
<dbReference type="PROSITE" id="PS50112">
    <property type="entry name" value="PAS"/>
    <property type="match status" value="1"/>
</dbReference>
<dbReference type="InterPro" id="IPR004358">
    <property type="entry name" value="Sig_transdc_His_kin-like_C"/>
</dbReference>
<dbReference type="Gene3D" id="1.10.287.130">
    <property type="match status" value="1"/>
</dbReference>
<dbReference type="CDD" id="cd00130">
    <property type="entry name" value="PAS"/>
    <property type="match status" value="1"/>
</dbReference>
<dbReference type="InterPro" id="IPR036097">
    <property type="entry name" value="HisK_dim/P_sf"/>
</dbReference>
<dbReference type="Proteomes" id="UP001589595">
    <property type="component" value="Unassembled WGS sequence"/>
</dbReference>
<feature type="domain" description="PAC" evidence="9">
    <location>
        <begin position="76"/>
        <end position="126"/>
    </location>
</feature>
<gene>
    <name evidence="10" type="ORF">ACFFOL_07595</name>
</gene>
<evidence type="ECO:0000259" key="8">
    <source>
        <dbReference type="PROSITE" id="PS50112"/>
    </source>
</evidence>